<accession>A0A183UIW1</accession>
<organism evidence="2 3">
    <name type="scientific">Toxocara canis</name>
    <name type="common">Canine roundworm</name>
    <dbReference type="NCBI Taxonomy" id="6265"/>
    <lineage>
        <taxon>Eukaryota</taxon>
        <taxon>Metazoa</taxon>
        <taxon>Ecdysozoa</taxon>
        <taxon>Nematoda</taxon>
        <taxon>Chromadorea</taxon>
        <taxon>Rhabditida</taxon>
        <taxon>Spirurina</taxon>
        <taxon>Ascaridomorpha</taxon>
        <taxon>Ascaridoidea</taxon>
        <taxon>Toxocaridae</taxon>
        <taxon>Toxocara</taxon>
    </lineage>
</organism>
<sequence length="99" mass="9518">MEFVKEGWGVGTSGEVLTDGAGGTAAGVAVARAAEMLAIEAAGGVAVACRSKDAAGETFCDGIDTAAGGTAFGGPNPGGAAPLCSKIMFLFMLESSNGS</sequence>
<reference evidence="3" key="1">
    <citation type="submission" date="2016-06" db="UniProtKB">
        <authorList>
            <consortium name="WormBaseParasite"/>
        </authorList>
    </citation>
    <scope>IDENTIFICATION</scope>
</reference>
<keyword evidence="2" id="KW-1185">Reference proteome</keyword>
<evidence type="ECO:0000313" key="3">
    <source>
        <dbReference type="WBParaSite" id="TCNE_0000843101-mRNA-1"/>
    </source>
</evidence>
<proteinExistence type="predicted"/>
<evidence type="ECO:0000313" key="1">
    <source>
        <dbReference type="EMBL" id="VDM39752.1"/>
    </source>
</evidence>
<protein>
    <submittedName>
        <fullName evidence="1 3">Uncharacterized protein</fullName>
    </submittedName>
</protein>
<dbReference type="WBParaSite" id="TCNE_0000843101-mRNA-1">
    <property type="protein sequence ID" value="TCNE_0000843101-mRNA-1"/>
    <property type="gene ID" value="TCNE_0000843101"/>
</dbReference>
<dbReference type="Proteomes" id="UP000050794">
    <property type="component" value="Unassembled WGS sequence"/>
</dbReference>
<evidence type="ECO:0000313" key="2">
    <source>
        <dbReference type="Proteomes" id="UP000050794"/>
    </source>
</evidence>
<dbReference type="AlphaFoldDB" id="A0A183UIW1"/>
<reference evidence="1 2" key="2">
    <citation type="submission" date="2018-11" db="EMBL/GenBank/DDBJ databases">
        <authorList>
            <consortium name="Pathogen Informatics"/>
        </authorList>
    </citation>
    <scope>NUCLEOTIDE SEQUENCE [LARGE SCALE GENOMIC DNA]</scope>
</reference>
<name>A0A183UIW1_TOXCA</name>
<dbReference type="EMBL" id="UYWY01019905">
    <property type="protein sequence ID" value="VDM39752.1"/>
    <property type="molecule type" value="Genomic_DNA"/>
</dbReference>
<gene>
    <name evidence="1" type="ORF">TCNE_LOCUS8431</name>
</gene>